<evidence type="ECO:0000259" key="9">
    <source>
        <dbReference type="Pfam" id="PF12340"/>
    </source>
</evidence>
<name>A0A0G4FJ51_9ALVE</name>
<dbReference type="GO" id="GO:0004843">
    <property type="term" value="F:cysteine-type deubiquitinase activity"/>
    <property type="evidence" value="ECO:0007669"/>
    <property type="project" value="UniProtKB-EC"/>
</dbReference>
<proteinExistence type="predicted"/>
<dbReference type="EMBL" id="CDMZ01000401">
    <property type="protein sequence ID" value="CEM13506.1"/>
    <property type="molecule type" value="Genomic_DNA"/>
</dbReference>
<feature type="region of interest" description="Disordered" evidence="8">
    <location>
        <begin position="458"/>
        <end position="566"/>
    </location>
</feature>
<evidence type="ECO:0000313" key="11">
    <source>
        <dbReference type="EMBL" id="CEM13506.1"/>
    </source>
</evidence>
<keyword evidence="7" id="KW-0175">Coiled coil</keyword>
<evidence type="ECO:0000256" key="1">
    <source>
        <dbReference type="ARBA" id="ARBA00000707"/>
    </source>
</evidence>
<feature type="region of interest" description="Disordered" evidence="8">
    <location>
        <begin position="2160"/>
        <end position="2188"/>
    </location>
</feature>
<feature type="domain" description="DUF3645" evidence="10">
    <location>
        <begin position="3568"/>
        <end position="3594"/>
    </location>
</feature>
<feature type="region of interest" description="Disordered" evidence="8">
    <location>
        <begin position="4263"/>
        <end position="4303"/>
    </location>
</feature>
<evidence type="ECO:0000256" key="6">
    <source>
        <dbReference type="ARBA" id="ARBA00022807"/>
    </source>
</evidence>
<keyword evidence="5" id="KW-0378">Hydrolase</keyword>
<dbReference type="InterPro" id="IPR051346">
    <property type="entry name" value="OTU_Deubiquitinase"/>
</dbReference>
<dbReference type="PANTHER" id="PTHR13367:SF33">
    <property type="entry name" value="P-LOOP CONTAINING NUCLEOSIDE TRIPHOSPHATE HYDROLASE PROTEIN"/>
    <property type="match status" value="1"/>
</dbReference>
<feature type="region of interest" description="Disordered" evidence="8">
    <location>
        <begin position="844"/>
        <end position="873"/>
    </location>
</feature>
<feature type="region of interest" description="Disordered" evidence="8">
    <location>
        <begin position="3298"/>
        <end position="3352"/>
    </location>
</feature>
<feature type="region of interest" description="Disordered" evidence="8">
    <location>
        <begin position="1554"/>
        <end position="1580"/>
    </location>
</feature>
<evidence type="ECO:0000256" key="8">
    <source>
        <dbReference type="SAM" id="MobiDB-lite"/>
    </source>
</evidence>
<dbReference type="VEuPathDB" id="CryptoDB:Cvel_17236"/>
<protein>
    <recommendedName>
        <fullName evidence="2">ubiquitinyl hydrolase 1</fullName>
        <ecNumber evidence="2">3.4.19.12</ecNumber>
    </recommendedName>
</protein>
<feature type="domain" description="DUF3638" evidence="9">
    <location>
        <begin position="3083"/>
        <end position="3226"/>
    </location>
</feature>
<feature type="compositionally biased region" description="Basic and acidic residues" evidence="8">
    <location>
        <begin position="464"/>
        <end position="481"/>
    </location>
</feature>
<feature type="region of interest" description="Disordered" evidence="8">
    <location>
        <begin position="2511"/>
        <end position="2542"/>
    </location>
</feature>
<evidence type="ECO:0000256" key="4">
    <source>
        <dbReference type="ARBA" id="ARBA00022786"/>
    </source>
</evidence>
<evidence type="ECO:0000256" key="5">
    <source>
        <dbReference type="ARBA" id="ARBA00022801"/>
    </source>
</evidence>
<dbReference type="EC" id="3.4.19.12" evidence="2"/>
<organism evidence="11">
    <name type="scientific">Chromera velia CCMP2878</name>
    <dbReference type="NCBI Taxonomy" id="1169474"/>
    <lineage>
        <taxon>Eukaryota</taxon>
        <taxon>Sar</taxon>
        <taxon>Alveolata</taxon>
        <taxon>Colpodellida</taxon>
        <taxon>Chromeraceae</taxon>
        <taxon>Chromera</taxon>
    </lineage>
</organism>
<dbReference type="GO" id="GO:0006508">
    <property type="term" value="P:proteolysis"/>
    <property type="evidence" value="ECO:0007669"/>
    <property type="project" value="UniProtKB-KW"/>
</dbReference>
<dbReference type="InterPro" id="IPR022099">
    <property type="entry name" value="DUF3638"/>
</dbReference>
<feature type="region of interest" description="Disordered" evidence="8">
    <location>
        <begin position="3232"/>
        <end position="3265"/>
    </location>
</feature>
<keyword evidence="4" id="KW-0833">Ubl conjugation pathway</keyword>
<sequence length="4559" mass="495281">MEEEFNVTVHDSSVALQEVCVLYVKMISKRTQIRSSCKVPAVPKPAADGGFYCRKHKYIPQARKETNLKCRSEVLGSLGLPDAPHVGLHLKKRRPEAFEARRCEYPFSHGEWAPCQTAALARPAGDGKFYCKYHKYIPQAQKVKNLERRACRELTLSGSTKAPKLFFRPDTALQFHLETAESLKCLVSTYREVLSAAEIPEACGNLVQDLWRSLSLWTSDDGKGSPAVVSGSSEDKGNGDGDRVRLILFDHLNLVLYLQTDGGGGGHVAAFPLRVPLVPELLDCGRVRALCPSESFSMAESGGDGQQTALRVCSLANELLRETATTSEKSDTAPTGYAPIVTEFLLPLLAGATLVEGGPEAAAPSPFVSVEKKLCEVPTAVEGGGRGSRPPRGMQHLSKSLRRPPVYFAVKQAIHLFLVNRSASKGKGGDWREGDAVFKAVQLLLHLRVLTGWGEVREDDEKEDEGKDGVGNEDGNNKEGRDGEDETEGDGDGMEEAEEEENSVESGDSQKEGEESSEEGSIGVRSEENESEKEEEEEKEGASVGDSEKEKRTRRGKRSSNDSFGPIAEYEDSDFILWCLRKTARRAKKLQDTLDIMLRDQPEGAPASPVILFLKLAIRSAREAVQLSFSSRLERHRTIVQHLRCGADKPCCSGLGEEEGDGTCEGGDFARVFLSLQDIRRSVRHSLDASRPSLTSILQRKQGSAWELLPLPSAGRRVFRWSSAATQQGKGEEQEGAGESLAGETSAFLSASLAALRRLSAGVLGGGRASSASSGGGLVGMMFENAVDLENLVLSTLWPLRKVPFVLQHVVSEGPRALLLLASHYIEISCMAYGTVKGAASEKSNAKGGGARRDIGSNAWGSSEGGEESSNVPVDSLGVSRRNLVLFLLVALLDVLACLETPLLREHSCGMAACLKTAAIRQGLLHDGRLLRTLAELEWYVTEQRDGKAAHPSDILSEPFVSSAQEAGVGAWGGGLGVVDPADHVPAAQVGAMSYVLSPAVRAAQRSQEARELRNTVRAQAAQALADATQELEREVARLRAAEARLDSEKQALERSREAENEQISNLERLRRRLQETSVGPQTGTAGVLSAERVLETCEWRAQEETAQERLRLAQKETERLRRNVRTMEVAVDGLKNQRISVSTSPLPVPESPPEWAVVFELLLPAAWGTARDGLLLLRETLGVVRPSGKAPEGRHSHCHRWTSSPMLHDHLRDGRQEGRVFLSCSRPVVGRNEIVLSHAAESFSNEATTLEMPPAPVCCRMAADGVFLRDRLTLPLASSPQGVREGVPLLPVESPAAYRSFQWALEARGEGGEGQRGRTENAAVCRVATAAPSVGVCIPSLRAFASLRAEGGGIALHALAAGLESNSICLETQAVCALVMQCVWEAGPPVGGGLEGRGKECRRDFLWSLQADSAFGMRLTSQIVRALRERSENWGEPSLLLSLSALLLRLVAASEDSKVGRKAAEAVREVRTVAEKWVMAAQRRLASMAEATDEEVLAVKSQLRLCAVGLASSFFEQSRCLQSHGLFNDSEAAAQWLFALAVARDASLTSPVALSQTAASKGRTGKGKEKETGGPKTGGVWDFHLDRMVHYWGLQHEQLVHQIASGEKADEADRGAVGTEDAKGESLLSVVVRKVWAEAAGVEGGQLKGWKREAGDLDRWYSLDLPLSSPSESEEKENLASSKGSEVGVRLSLDIVGGRFLVGGAPPGVLPSSIRSHPVFQRVFGNARLEVWPAAGRAGFFSTKNAVRGAFYSFGLESGNKLSVIETVDRDLWGGTRESELVAHDAFRGDLPDVFVDGFSHWVDKQKRCVEFRPVSFEDPEFAPRRDKLRPFYLHLDNGRMWEASVEGVHSPEEVDRWMSALEEASLSGGRLLADIRGKAVQKVRLGVFNRLTEDAGALHLWVPSEAVQRSGTGGEGDGVVACTVDLPPLDVSFTVEVPAERSEKLPVKITPDDFPGWVVAERQCPGTLYRLRHRLLLRPQQKQIKQFGKGEEGKEGEGELNVLRERTEALLLVPFGEVVIGTPQEVLEGSDWERSETRIVPLGDGAEACGASPLMVFHLDSRLKRPISRPLCPVAELFLCLLLASCSSPFPDAFTGLPASSLALQILQCAAVWSCHPRSKAEARVLSALSKLSPVRSRVCASNLLPLPSNENFSASAASAVGDTSPVGHQREKRDSRGSASNDYAGASDGVVEKQEWPLFVPPSCALDAYALCVDSLLKAATLLQPLHGKGKEKESNMRAQNSQPPLPSLYPHALPGAPDRRFAERGAADALSLPFSHPDPKEHPLAQPEALRDRVAKGRCLNAHPVVSILRTEAHPARRLTELAFAVASGRSCTWVRGAYIPRSFSGFALSKKALAVQQTGKHGGDSSGVDVRLPSLSGSLSSVLPGWKRWMRSPLRKMETTAQAGDPSRLPDCKEAADRYFLSLFSISQQCTHPALWATCISALAFLNADPGLLQLLIMMKARGGDLGSLRLPDVPMSSQGGTCDPTETEIDVTALRRLCAGRTKNAKAFRREQTEPQSRERERERQEVSKTRQSLRRQADNLLKARERLSQGWSGKKAVTTVLSLLPEPEFRERLPKAESDGSNQDEWARTASSLLLERGAQLEAEEAALAEEQRGKDAEFTLVSDPKRINADHARRVEAAVDAFIEVCVAAWSPSRSSSDNSQPAPVISEALLKRHTAICPPDGSPGVLEVSEDLVDAVNSRLALWHGNRRLANFCGQVEQRLSEAAATESLARLRVLIASPATPLAQPRDLRKIRNAGTGFGLPVRTVSLRVLESADLETMKRSEGFQLAERLFCGKSDRMGSEESKCRGLLGEGKASGLGEKEERAKQTEALRELESELSTAVGGTEESEVGADFRQRLGETVEAFATLGGGGDREYEDNENEEKSVEGKSKGQDRSADDEESLCWGGNGNGCLGEDVRTQAGEGTDVSKGGGDREFWALLLRERCAVTRKIQECVCEWTEPRPGDEGGKALAAVGMWDQTAVIPSYVLLSLLDQQSESVQEEAEERCDSQLSEAVRRTLKGGLCVAWTLEDRARRLAHLAEEAKSETEEGDSQVQDDHLGVRRRLEREWLNPGHVNWRPCDWPCFLLLEVENDLLIRPAQFEVFLHMFSGGGDGSAERGPLAVQMEPGEGKTKVILPMLCSASLLTESGKCVEGGKGKGPTACIPRVTVPGPLLELCFQDLRGKLGGLLGCRVLTFPCRRDAFLDLPAVRAMRTVLDGAVCDDSFKDDEDSPKGENGVKVKSKVERRSETGGRAQMSLVKRPSIVVASPEQRQSLSLKVLDLALRAEREGGAEGGSAKQQEAGEDMQQQQKKQRQRSRRGKRENSDPAFAFVQQKEKEEEQHGVVQERNFRGGLMHVASELDGFVRTLETFARDFIDETDEVLSPRRSLVYTVGRQTGVDGGASVWDGVQSALRLARALSPSVLEKLGGAHLQMDSEFADRPWEFCSLQLTSETAWTELRARMVDVIISGHTTEGSGVFAPLLASASSATGTAISQSKLFRFLVEGALEETELSEVLGALGASQRVPALLLRGLLGFDLLFFSLRLRWRVQYGRGKGGLAVPFAAKDRPKPNTDFGHPHVSLLLTQIDRYRSGLSFDEFVQVLTLCGGKDNCSDIYAEWSRGVGEALPPELRSGGGVNLQGDLTTVKECVFPVMRKHMKVVDFFLSEVVFPVESRQFPFRLAATACELVHGLSGERGGKAPAVGFSGTNNTQALLPPPMRQRDLPRLVGTNGEMMARLLTGASGGYRSLESSSATGAEILSSVSSWLPHVNVLLDGGALVVDLDNRETAQEWLRLRPHCRAAIFFDPDSDRPLALDRHGREQPLELSPFNVSLRDCAVYLDEAHCRGTDLPFAPDSCACVTLGRGMTADKLLQTCLRLRLLARGQTVAFLASAEVDRQIPKRRLLQGGASAGLHPQKEVQSSDTEKGGNGGGPPEVLSIPAAPSEVLRWSVANLVAAVEGDLSHLVDACGTHLRKVVASSQHGDDLAAVSKSSLETEGSSLESLFGSSRQEISLLSRAQRRLEAVSTSLQLSPETIHDRLPTPPAADERDASVCVVQAEVVPQPGEGGRERERRGGGEIETRETAQSFVSHFLSRLRRFGAGVRVLGDSEGHEEEQEREMETEVEAPRPPPERLPNANPLRPHFHPAIRSLLRDRLWSDIMPPVSDHAANRYSSTYGLVPLSGALAASSVSSLFDLYPHLALKKENRKVREQEGMQRPDSRREEFCFPFPQGVFASVDFVQCAEILLGDAHKEKGSQAEGGVVKDVKKKPAGSSSASPSSPSSSSPDGLPPRSRDTFLKEPLFVAFVWERREGEGGSRTDREGTPVGEGSSSSSCRLKAVVVLSRFEVSQALDALRVPRLQQGSKEGEDGISRREVGVSVCLFAPRLQRGRSSLLFDRACALGDPLPSRIVDEVEGAGERLGVSSPAASSAVCAHSAEGGEKVWGPCLTLRGAAACLWLFGGSVFFGDEEEQTDVWEGLLTPTDSRMKAHSRCADRAFEADSREKLEYRQLLLVRARQILIARGRGASLGAEGLTHAARLLMHQRRISLS</sequence>
<feature type="compositionally biased region" description="Basic and acidic residues" evidence="8">
    <location>
        <begin position="2891"/>
        <end position="2905"/>
    </location>
</feature>
<feature type="domain" description="DUF3638" evidence="9">
    <location>
        <begin position="3366"/>
        <end position="3429"/>
    </location>
</feature>
<feature type="compositionally biased region" description="Basic residues" evidence="8">
    <location>
        <begin position="3320"/>
        <end position="3330"/>
    </location>
</feature>
<feature type="compositionally biased region" description="Low complexity" evidence="8">
    <location>
        <begin position="4280"/>
        <end position="4300"/>
    </location>
</feature>
<gene>
    <name evidence="11" type="ORF">Cvel_17236</name>
</gene>
<feature type="compositionally biased region" description="Acidic residues" evidence="8">
    <location>
        <begin position="4120"/>
        <end position="4133"/>
    </location>
</feature>
<dbReference type="InterPro" id="IPR022105">
    <property type="entry name" value="DUF3645"/>
</dbReference>
<keyword evidence="6" id="KW-0788">Thiol protease</keyword>
<feature type="region of interest" description="Disordered" evidence="8">
    <location>
        <begin position="2231"/>
        <end position="2261"/>
    </location>
</feature>
<reference evidence="11" key="1">
    <citation type="submission" date="2014-11" db="EMBL/GenBank/DDBJ databases">
        <authorList>
            <person name="Otto D Thomas"/>
            <person name="Naeem Raeece"/>
        </authorList>
    </citation>
    <scope>NUCLEOTIDE SEQUENCE</scope>
</reference>
<feature type="region of interest" description="Disordered" evidence="8">
    <location>
        <begin position="3916"/>
        <end position="3946"/>
    </location>
</feature>
<keyword evidence="3" id="KW-0645">Protease</keyword>
<feature type="compositionally biased region" description="Basic and acidic residues" evidence="8">
    <location>
        <begin position="2514"/>
        <end position="2535"/>
    </location>
</feature>
<dbReference type="Pfam" id="PF12340">
    <property type="entry name" value="DUF3638"/>
    <property type="match status" value="2"/>
</dbReference>
<evidence type="ECO:0000256" key="7">
    <source>
        <dbReference type="SAM" id="Coils"/>
    </source>
</evidence>
<feature type="compositionally biased region" description="Basic and acidic residues" evidence="8">
    <location>
        <begin position="3240"/>
        <end position="3259"/>
    </location>
</feature>
<dbReference type="Pfam" id="PF12359">
    <property type="entry name" value="DUF3645"/>
    <property type="match status" value="1"/>
</dbReference>
<accession>A0A0G4FJ51</accession>
<evidence type="ECO:0000256" key="3">
    <source>
        <dbReference type="ARBA" id="ARBA00022670"/>
    </source>
</evidence>
<dbReference type="PANTHER" id="PTHR13367">
    <property type="entry name" value="UBIQUITIN THIOESTERASE"/>
    <property type="match status" value="1"/>
</dbReference>
<evidence type="ECO:0000259" key="10">
    <source>
        <dbReference type="Pfam" id="PF12359"/>
    </source>
</evidence>
<feature type="compositionally biased region" description="Acidic residues" evidence="8">
    <location>
        <begin position="482"/>
        <end position="503"/>
    </location>
</feature>
<feature type="compositionally biased region" description="Acidic residues" evidence="8">
    <location>
        <begin position="529"/>
        <end position="539"/>
    </location>
</feature>
<feature type="region of interest" description="Disordered" evidence="8">
    <location>
        <begin position="2875"/>
        <end position="2915"/>
    </location>
</feature>
<feature type="coiled-coil region" evidence="7">
    <location>
        <begin position="1018"/>
        <end position="1077"/>
    </location>
</feature>
<feature type="region of interest" description="Disordered" evidence="8">
    <location>
        <begin position="4117"/>
        <end position="4150"/>
    </location>
</feature>
<comment type="catalytic activity">
    <reaction evidence="1">
        <text>Thiol-dependent hydrolysis of ester, thioester, amide, peptide and isopeptide bonds formed by the C-terminal Gly of ubiquitin (a 76-residue protein attached to proteins as an intracellular targeting signal).</text>
        <dbReference type="EC" id="3.4.19.12"/>
    </reaction>
</comment>
<evidence type="ECO:0000256" key="2">
    <source>
        <dbReference type="ARBA" id="ARBA00012759"/>
    </source>
</evidence>
<feature type="coiled-coil region" evidence="7">
    <location>
        <begin position="1104"/>
        <end position="1138"/>
    </location>
</feature>